<evidence type="ECO:0000313" key="2">
    <source>
        <dbReference type="Proteomes" id="UP001595556"/>
    </source>
</evidence>
<dbReference type="RefSeq" id="WP_377305595.1">
    <property type="nucleotide sequence ID" value="NZ_CP180191.1"/>
</dbReference>
<reference evidence="2" key="1">
    <citation type="journal article" date="2019" name="Int. J. Syst. Evol. Microbiol.">
        <title>The Global Catalogue of Microorganisms (GCM) 10K type strain sequencing project: providing services to taxonomists for standard genome sequencing and annotation.</title>
        <authorList>
            <consortium name="The Broad Institute Genomics Platform"/>
            <consortium name="The Broad Institute Genome Sequencing Center for Infectious Disease"/>
            <person name="Wu L."/>
            <person name="Ma J."/>
        </authorList>
    </citation>
    <scope>NUCLEOTIDE SEQUENCE [LARGE SCALE GENOMIC DNA]</scope>
    <source>
        <strain evidence="2">KCTC 52168</strain>
    </source>
</reference>
<organism evidence="1 2">
    <name type="scientific">Piscinibacterium candidicorallinum</name>
    <dbReference type="NCBI Taxonomy" id="1793872"/>
    <lineage>
        <taxon>Bacteria</taxon>
        <taxon>Pseudomonadati</taxon>
        <taxon>Pseudomonadota</taxon>
        <taxon>Betaproteobacteria</taxon>
        <taxon>Burkholderiales</taxon>
        <taxon>Piscinibacterium</taxon>
    </lineage>
</organism>
<keyword evidence="2" id="KW-1185">Reference proteome</keyword>
<dbReference type="InterPro" id="IPR006311">
    <property type="entry name" value="TAT_signal"/>
</dbReference>
<evidence type="ECO:0008006" key="3">
    <source>
        <dbReference type="Google" id="ProtNLM"/>
    </source>
</evidence>
<accession>A0ABV7HC05</accession>
<gene>
    <name evidence="1" type="ORF">ACFOEN_15830</name>
</gene>
<dbReference type="Proteomes" id="UP001595556">
    <property type="component" value="Unassembled WGS sequence"/>
</dbReference>
<comment type="caution">
    <text evidence="1">The sequence shown here is derived from an EMBL/GenBank/DDBJ whole genome shotgun (WGS) entry which is preliminary data.</text>
</comment>
<proteinExistence type="predicted"/>
<dbReference type="SUPFAM" id="SSF53850">
    <property type="entry name" value="Periplasmic binding protein-like II"/>
    <property type="match status" value="1"/>
</dbReference>
<dbReference type="EMBL" id="JBHRTI010000010">
    <property type="protein sequence ID" value="MFC3149096.1"/>
    <property type="molecule type" value="Genomic_DNA"/>
</dbReference>
<protein>
    <recommendedName>
        <fullName evidence="3">ABC-type amino acid transport substrate-binding protein</fullName>
    </recommendedName>
</protein>
<dbReference type="PROSITE" id="PS51318">
    <property type="entry name" value="TAT"/>
    <property type="match status" value="1"/>
</dbReference>
<name>A0ABV7HC05_9BURK</name>
<evidence type="ECO:0000313" key="1">
    <source>
        <dbReference type="EMBL" id="MFC3149096.1"/>
    </source>
</evidence>
<sequence length="350" mass="38170">MSKRSRPGDPVSEWAHHASRDAARRDLLRLALSAAVVSSGGVAIGAPRSAAAAPAPAPHASSSKAPIVVRMNGGADANDQRTTYPQRLLALAMERSGEPFRIVTVASMTVPRRIIEMQDGHLDLCVLASTMPPQRGIRPIRLPLQRGLLGVRLLLATPEVAERVTRVSDLSELKRRYRYGSGLDWADRGDLERLGFRVVAGASYSGLFDMLRNGRFDIFSRGITEIYRELDHPQLGRGLAVVPSLVLHYPLDSYFHVSERSPRLYTALERGLRRARQDGSMTALLASTYGAAIQRANLAERRWLRVQGYPVLPGTPLELFDLASPAAAERLLAPGGPRETGAALPHTRSA</sequence>